<evidence type="ECO:0000313" key="10">
    <source>
        <dbReference type="Proteomes" id="UP001166286"/>
    </source>
</evidence>
<keyword evidence="10" id="KW-1185">Reference proteome</keyword>
<dbReference type="InterPro" id="IPR001138">
    <property type="entry name" value="Zn2Cys6_DnaBD"/>
</dbReference>
<name>A0AA39V7Z3_9LECA</name>
<dbReference type="SUPFAM" id="SSF57701">
    <property type="entry name" value="Zn2/Cys6 DNA-binding domain"/>
    <property type="match status" value="1"/>
</dbReference>
<dbReference type="InterPro" id="IPR052073">
    <property type="entry name" value="Amide_Lactam_Regulators"/>
</dbReference>
<feature type="compositionally biased region" description="Polar residues" evidence="7">
    <location>
        <begin position="814"/>
        <end position="823"/>
    </location>
</feature>
<evidence type="ECO:0000313" key="9">
    <source>
        <dbReference type="EMBL" id="KAK0511290.1"/>
    </source>
</evidence>
<sequence>MSAPAQQAGGASNPPNPAPNEQNPSHPSFRRQRASRACETCHARKVRCDAASLGVPCTNCTAFQIECKIPAPKRKKTAGRGRDSDSDQAESVQAQSPTVENLAGYDFNNRESAQDGMPATSLSDAQVVQQGAQNMHYTHFMRPKFARAPIKEAGRVAYLGESSNLSLLVHDRHGTTDVVHYPLPDTVKGSRARLTDLDNVEIDILHQRGAFLLPPRVLCDELVESFFKWVAPVVPVINRSRFMARYRDNKNPPSILLLQAILLAGSRVCTNPQLMDSNGSTTPAAMTFYKRAKALYDANYEDDRVTIVQALVLMGWYWEGPEDVTKNVFYWTRVATVVAQGSGMHRSVEGSQLSRPDKRLWKRIWWTLFTRDRSVAVALGRPVHINTDDSDVEMVTEDDFIEDEVDQPAKYPPNPVHVQFFLQYVRLCEIMGLVLSQQYSVASKARRQNAIDLTHSDMALADWLQNCPKEVYWEKPRHNFWSALLHANYYTTLCLLHRAHMPPATSEGNGQMNGYPTDAAYPSRNIAFQAAGMITSIIQHLQESDELRFTPAFVVYSLFSALIMHVYQMRSSVAQVVTATQERLTICMNALKEVSKVWLVAKMVHTLFESILGNKMLEDKLQKAAGKRHKKPRIENRPPEKDEQQQQNQQSQKRKYEDIELGFSNGPPAPQVSYERSRPQTPAVTPSRDLGQQPPVQMNPMAAPPPTSENPRQANDAFMGSSRNNTRPPTPFNPAYPNIATPPDLYLITRESPSIPQNLWENFQPDQLFPESTNIAMPHYSNQQNLDPQLQMPPMQSPGMLQPPMQGQQQMPSRSMQDMSGVSQMPGMQPQTPGWQAPFPGDSPEDNWSNSSRGPNPPTALNVEDWFQWFGMNGGDLSGLSNDGM</sequence>
<evidence type="ECO:0000256" key="7">
    <source>
        <dbReference type="SAM" id="MobiDB-lite"/>
    </source>
</evidence>
<keyword evidence="5" id="KW-0804">Transcription</keyword>
<comment type="caution">
    <text evidence="9">The sequence shown here is derived from an EMBL/GenBank/DDBJ whole genome shotgun (WGS) entry which is preliminary data.</text>
</comment>
<dbReference type="SMART" id="SM00906">
    <property type="entry name" value="Fungal_trans"/>
    <property type="match status" value="1"/>
</dbReference>
<dbReference type="AlphaFoldDB" id="A0AA39V7Z3"/>
<feature type="region of interest" description="Disordered" evidence="7">
    <location>
        <begin position="622"/>
        <end position="737"/>
    </location>
</feature>
<dbReference type="PROSITE" id="PS50048">
    <property type="entry name" value="ZN2_CY6_FUNGAL_2"/>
    <property type="match status" value="1"/>
</dbReference>
<evidence type="ECO:0000259" key="8">
    <source>
        <dbReference type="PROSITE" id="PS50048"/>
    </source>
</evidence>
<keyword evidence="4" id="KW-0238">DNA-binding</keyword>
<feature type="domain" description="Zn(2)-C6 fungal-type" evidence="8">
    <location>
        <begin position="37"/>
        <end position="69"/>
    </location>
</feature>
<dbReference type="CDD" id="cd12148">
    <property type="entry name" value="fungal_TF_MHR"/>
    <property type="match status" value="1"/>
</dbReference>
<dbReference type="Proteomes" id="UP001166286">
    <property type="component" value="Unassembled WGS sequence"/>
</dbReference>
<reference evidence="9" key="1">
    <citation type="submission" date="2023-03" db="EMBL/GenBank/DDBJ databases">
        <title>Complete genome of Cladonia borealis.</title>
        <authorList>
            <person name="Park H."/>
        </authorList>
    </citation>
    <scope>NUCLEOTIDE SEQUENCE</scope>
    <source>
        <strain evidence="9">ANT050790</strain>
    </source>
</reference>
<feature type="region of interest" description="Disordered" evidence="7">
    <location>
        <begin position="73"/>
        <end position="100"/>
    </location>
</feature>
<dbReference type="Pfam" id="PF00172">
    <property type="entry name" value="Zn_clus"/>
    <property type="match status" value="1"/>
</dbReference>
<dbReference type="CDD" id="cd00067">
    <property type="entry name" value="GAL4"/>
    <property type="match status" value="1"/>
</dbReference>
<evidence type="ECO:0000256" key="4">
    <source>
        <dbReference type="ARBA" id="ARBA00023125"/>
    </source>
</evidence>
<evidence type="ECO:0000256" key="1">
    <source>
        <dbReference type="ARBA" id="ARBA00022723"/>
    </source>
</evidence>
<accession>A0AA39V7Z3</accession>
<dbReference type="PANTHER" id="PTHR47171">
    <property type="entry name" value="FARA-RELATED"/>
    <property type="match status" value="1"/>
</dbReference>
<dbReference type="GO" id="GO:0006351">
    <property type="term" value="P:DNA-templated transcription"/>
    <property type="evidence" value="ECO:0007669"/>
    <property type="project" value="InterPro"/>
</dbReference>
<dbReference type="Pfam" id="PF04082">
    <property type="entry name" value="Fungal_trans"/>
    <property type="match status" value="1"/>
</dbReference>
<feature type="compositionally biased region" description="Polar residues" evidence="7">
    <location>
        <begin position="89"/>
        <end position="99"/>
    </location>
</feature>
<dbReference type="EMBL" id="JAFEKC020000013">
    <property type="protein sequence ID" value="KAK0511290.1"/>
    <property type="molecule type" value="Genomic_DNA"/>
</dbReference>
<dbReference type="GO" id="GO:0003677">
    <property type="term" value="F:DNA binding"/>
    <property type="evidence" value="ECO:0007669"/>
    <property type="project" value="UniProtKB-KW"/>
</dbReference>
<evidence type="ECO:0000256" key="5">
    <source>
        <dbReference type="ARBA" id="ARBA00023163"/>
    </source>
</evidence>
<keyword evidence="6" id="KW-0539">Nucleus</keyword>
<dbReference type="InterPro" id="IPR036864">
    <property type="entry name" value="Zn2-C6_fun-type_DNA-bd_sf"/>
</dbReference>
<feature type="compositionally biased region" description="Low complexity" evidence="7">
    <location>
        <begin position="7"/>
        <end position="25"/>
    </location>
</feature>
<keyword evidence="1" id="KW-0479">Metal-binding</keyword>
<gene>
    <name evidence="9" type="ORF">JMJ35_005863</name>
</gene>
<evidence type="ECO:0000256" key="2">
    <source>
        <dbReference type="ARBA" id="ARBA00022833"/>
    </source>
</evidence>
<dbReference type="PROSITE" id="PS00463">
    <property type="entry name" value="ZN2_CY6_FUNGAL_1"/>
    <property type="match status" value="1"/>
</dbReference>
<organism evidence="9 10">
    <name type="scientific">Cladonia borealis</name>
    <dbReference type="NCBI Taxonomy" id="184061"/>
    <lineage>
        <taxon>Eukaryota</taxon>
        <taxon>Fungi</taxon>
        <taxon>Dikarya</taxon>
        <taxon>Ascomycota</taxon>
        <taxon>Pezizomycotina</taxon>
        <taxon>Lecanoromycetes</taxon>
        <taxon>OSLEUM clade</taxon>
        <taxon>Lecanoromycetidae</taxon>
        <taxon>Lecanorales</taxon>
        <taxon>Lecanorineae</taxon>
        <taxon>Cladoniaceae</taxon>
        <taxon>Cladonia</taxon>
    </lineage>
</organism>
<dbReference type="InterPro" id="IPR007219">
    <property type="entry name" value="XnlR_reg_dom"/>
</dbReference>
<protein>
    <recommendedName>
        <fullName evidence="8">Zn(2)-C6 fungal-type domain-containing protein</fullName>
    </recommendedName>
</protein>
<proteinExistence type="predicted"/>
<dbReference type="Gene3D" id="4.10.240.10">
    <property type="entry name" value="Zn(2)-C6 fungal-type DNA-binding domain"/>
    <property type="match status" value="1"/>
</dbReference>
<feature type="compositionally biased region" description="Basic and acidic residues" evidence="7">
    <location>
        <begin position="633"/>
        <end position="644"/>
    </location>
</feature>
<dbReference type="SMART" id="SM00066">
    <property type="entry name" value="GAL4"/>
    <property type="match status" value="1"/>
</dbReference>
<dbReference type="GO" id="GO:0000981">
    <property type="term" value="F:DNA-binding transcription factor activity, RNA polymerase II-specific"/>
    <property type="evidence" value="ECO:0007669"/>
    <property type="project" value="InterPro"/>
</dbReference>
<evidence type="ECO:0000256" key="6">
    <source>
        <dbReference type="ARBA" id="ARBA00023242"/>
    </source>
</evidence>
<feature type="compositionally biased region" description="Low complexity" evidence="7">
    <location>
        <begin position="793"/>
        <end position="813"/>
    </location>
</feature>
<dbReference type="GO" id="GO:0008270">
    <property type="term" value="F:zinc ion binding"/>
    <property type="evidence" value="ECO:0007669"/>
    <property type="project" value="InterPro"/>
</dbReference>
<feature type="region of interest" description="Disordered" evidence="7">
    <location>
        <begin position="1"/>
        <end position="31"/>
    </location>
</feature>
<evidence type="ECO:0000256" key="3">
    <source>
        <dbReference type="ARBA" id="ARBA00023015"/>
    </source>
</evidence>
<dbReference type="PANTHER" id="PTHR47171:SF3">
    <property type="entry name" value="FARA-RELATED"/>
    <property type="match status" value="1"/>
</dbReference>
<feature type="region of interest" description="Disordered" evidence="7">
    <location>
        <begin position="793"/>
        <end position="862"/>
    </location>
</feature>
<keyword evidence="2" id="KW-0862">Zinc</keyword>
<keyword evidence="3" id="KW-0805">Transcription regulation</keyword>